<dbReference type="Gene3D" id="3.30.200.20">
    <property type="entry name" value="Phosphorylase Kinase, domain 1"/>
    <property type="match status" value="1"/>
</dbReference>
<dbReference type="InterPro" id="IPR011009">
    <property type="entry name" value="Kinase-like_dom_sf"/>
</dbReference>
<dbReference type="GO" id="GO:0005524">
    <property type="term" value="F:ATP binding"/>
    <property type="evidence" value="ECO:0007669"/>
    <property type="project" value="InterPro"/>
</dbReference>
<dbReference type="Proteomes" id="UP000277300">
    <property type="component" value="Unassembled WGS sequence"/>
</dbReference>
<dbReference type="InterPro" id="IPR001245">
    <property type="entry name" value="Ser-Thr/Tyr_kinase_cat_dom"/>
</dbReference>
<evidence type="ECO:0000256" key="1">
    <source>
        <dbReference type="SAM" id="MobiDB-lite"/>
    </source>
</evidence>
<comment type="caution">
    <text evidence="4">The sequence shown here is derived from an EMBL/GenBank/DDBJ whole genome shotgun (WGS) entry which is preliminary data.</text>
</comment>
<evidence type="ECO:0000313" key="6">
    <source>
        <dbReference type="Proteomes" id="UP000284657"/>
    </source>
</evidence>
<reference evidence="5 6" key="1">
    <citation type="submission" date="2018-07" db="EMBL/GenBank/DDBJ databases">
        <title>Genome sequencing of oomycete isolates from Chile give support for New Zealand origin for Phytophthora kernoviae and make available the first Nothophytophthora sp. genome.</title>
        <authorList>
            <person name="Studholme D.J."/>
            <person name="Sanfuentes E."/>
            <person name="Panda P."/>
            <person name="Hill R."/>
            <person name="Sambles C."/>
            <person name="Grant M."/>
            <person name="Williams N.M."/>
            <person name="Mcdougal R.L."/>
        </authorList>
    </citation>
    <scope>NUCLEOTIDE SEQUENCE [LARGE SCALE GENOMIC DNA]</scope>
    <source>
        <strain evidence="4">Chile6</strain>
        <strain evidence="3">Chile7</strain>
    </source>
</reference>
<dbReference type="Proteomes" id="UP000284657">
    <property type="component" value="Unassembled WGS sequence"/>
</dbReference>
<dbReference type="EMBL" id="MBAD02001812">
    <property type="protein sequence ID" value="RLN51689.1"/>
    <property type="molecule type" value="Genomic_DNA"/>
</dbReference>
<feature type="region of interest" description="Disordered" evidence="1">
    <location>
        <begin position="1"/>
        <end position="20"/>
    </location>
</feature>
<protein>
    <recommendedName>
        <fullName evidence="2">Protein kinase domain-containing protein</fullName>
    </recommendedName>
</protein>
<name>A0A3F2RD95_9STRA</name>
<dbReference type="Pfam" id="PF07714">
    <property type="entry name" value="PK_Tyr_Ser-Thr"/>
    <property type="match status" value="1"/>
</dbReference>
<dbReference type="InterPro" id="IPR051681">
    <property type="entry name" value="Ser/Thr_Kinases-Pseudokinases"/>
</dbReference>
<feature type="domain" description="Protein kinase" evidence="2">
    <location>
        <begin position="173"/>
        <end position="442"/>
    </location>
</feature>
<dbReference type="PANTHER" id="PTHR44329">
    <property type="entry name" value="SERINE/THREONINE-PROTEIN KINASE TNNI3K-RELATED"/>
    <property type="match status" value="1"/>
</dbReference>
<gene>
    <name evidence="3" type="ORF">BBJ29_008848</name>
    <name evidence="4" type="ORF">BBP00_00009217</name>
</gene>
<dbReference type="GO" id="GO:0004674">
    <property type="term" value="F:protein serine/threonine kinase activity"/>
    <property type="evidence" value="ECO:0007669"/>
    <property type="project" value="TreeGrafter"/>
</dbReference>
<dbReference type="Gene3D" id="1.10.510.10">
    <property type="entry name" value="Transferase(Phosphotransferase) domain 1"/>
    <property type="match status" value="1"/>
</dbReference>
<evidence type="ECO:0000313" key="4">
    <source>
        <dbReference type="EMBL" id="RLN53714.1"/>
    </source>
</evidence>
<evidence type="ECO:0000259" key="2">
    <source>
        <dbReference type="PROSITE" id="PS50011"/>
    </source>
</evidence>
<accession>A0A3F2RD95</accession>
<evidence type="ECO:0000313" key="5">
    <source>
        <dbReference type="Proteomes" id="UP000277300"/>
    </source>
</evidence>
<dbReference type="PROSITE" id="PS50011">
    <property type="entry name" value="PROTEIN_KINASE_DOM"/>
    <property type="match status" value="1"/>
</dbReference>
<dbReference type="AlphaFoldDB" id="A0A3F2RD95"/>
<dbReference type="PANTHER" id="PTHR44329:SF214">
    <property type="entry name" value="PROTEIN KINASE DOMAIN-CONTAINING PROTEIN"/>
    <property type="match status" value="1"/>
</dbReference>
<proteinExistence type="predicted"/>
<dbReference type="InterPro" id="IPR000719">
    <property type="entry name" value="Prot_kinase_dom"/>
</dbReference>
<dbReference type="OrthoDB" id="119646at2759"/>
<organism evidence="4 5">
    <name type="scientific">Phytophthora kernoviae</name>
    <dbReference type="NCBI Taxonomy" id="325452"/>
    <lineage>
        <taxon>Eukaryota</taxon>
        <taxon>Sar</taxon>
        <taxon>Stramenopiles</taxon>
        <taxon>Oomycota</taxon>
        <taxon>Peronosporomycetes</taxon>
        <taxon>Peronosporales</taxon>
        <taxon>Peronosporaceae</taxon>
        <taxon>Phytophthora</taxon>
    </lineage>
</organism>
<dbReference type="EMBL" id="MBDO02000587">
    <property type="protein sequence ID" value="RLN53714.1"/>
    <property type="molecule type" value="Genomic_DNA"/>
</dbReference>
<dbReference type="SUPFAM" id="SSF56112">
    <property type="entry name" value="Protein kinase-like (PK-like)"/>
    <property type="match status" value="1"/>
</dbReference>
<evidence type="ECO:0000313" key="3">
    <source>
        <dbReference type="EMBL" id="RLN51689.1"/>
    </source>
</evidence>
<sequence length="459" mass="52094">MDSFPITGLRGGPPSRKALEGMDTRCKRMPENEETCHRLYQQLIFLHDFVLPLEAEDPSKRQYIDVIVRLIKIMRRTPLLLRLANSGALVQNLKGLQLQLDQVQKDIGQGTPDMTLREEQWDNDRAQQYQKLQERSPEMVKLKQETFDRVSKYAQLTGLQMFTWFIPIDNVEYEDEAIGNRGTFGDVGRGTWTTKGKRLNVVVKRLFPELSANSDQDFLKQLELWSSIPEDRHILKLFGGSHVSSPQFYVCEDAHNGNLDEFLEDNSKFFWQMFLDVAEGIKVLHSRNIFHGGLKCSNILVGADYTAKLTDFGFSSVRSLSAGLSERSAKATGQSIRWKPKEVLEEVGDEEPQYASDIYSLGMCLIEALSHEPPFGMNDDLDVMKFILQGKMPDKPEDVSDDTWDLITRISCTDPKKRLSLDEVIKEFGARAAEERKLHPVPRPVMLEPGPGPSGTIAA</sequence>